<dbReference type="RefSeq" id="XP_013257697.1">
    <property type="nucleotide sequence ID" value="XM_013402243.1"/>
</dbReference>
<dbReference type="InterPro" id="IPR036409">
    <property type="entry name" value="Aldolase_II/adducin_N_sf"/>
</dbReference>
<evidence type="ECO:0000313" key="5">
    <source>
        <dbReference type="Proteomes" id="UP000027920"/>
    </source>
</evidence>
<feature type="domain" description="Class II aldolase/adducin N-terminal" evidence="3">
    <location>
        <begin position="3"/>
        <end position="172"/>
    </location>
</feature>
<dbReference type="PANTHER" id="PTHR22789:SF0">
    <property type="entry name" value="3-OXO-TETRONATE 4-PHOSPHATE DECARBOXYLASE-RELATED"/>
    <property type="match status" value="1"/>
</dbReference>
<reference evidence="4 5" key="1">
    <citation type="submission" date="2013-03" db="EMBL/GenBank/DDBJ databases">
        <title>The Genome Sequence of Exophiala aquamarina CBS 119918.</title>
        <authorList>
            <consortium name="The Broad Institute Genomics Platform"/>
            <person name="Cuomo C."/>
            <person name="de Hoog S."/>
            <person name="Gorbushina A."/>
            <person name="Walker B."/>
            <person name="Young S.K."/>
            <person name="Zeng Q."/>
            <person name="Gargeya S."/>
            <person name="Fitzgerald M."/>
            <person name="Haas B."/>
            <person name="Abouelleil A."/>
            <person name="Allen A.W."/>
            <person name="Alvarado L."/>
            <person name="Arachchi H.M."/>
            <person name="Berlin A.M."/>
            <person name="Chapman S.B."/>
            <person name="Gainer-Dewar J."/>
            <person name="Goldberg J."/>
            <person name="Griggs A."/>
            <person name="Gujja S."/>
            <person name="Hansen M."/>
            <person name="Howarth C."/>
            <person name="Imamovic A."/>
            <person name="Ireland A."/>
            <person name="Larimer J."/>
            <person name="McCowan C."/>
            <person name="Murphy C."/>
            <person name="Pearson M."/>
            <person name="Poon T.W."/>
            <person name="Priest M."/>
            <person name="Roberts A."/>
            <person name="Saif S."/>
            <person name="Shea T."/>
            <person name="Sisk P."/>
            <person name="Sykes S."/>
            <person name="Wortman J."/>
            <person name="Nusbaum C."/>
            <person name="Birren B."/>
        </authorList>
    </citation>
    <scope>NUCLEOTIDE SEQUENCE [LARGE SCALE GENOMIC DNA]</scope>
    <source>
        <strain evidence="4 5">CBS 119918</strain>
    </source>
</reference>
<protein>
    <recommendedName>
        <fullName evidence="3">Class II aldolase/adducin N-terminal domain-containing protein</fullName>
    </recommendedName>
</protein>
<evidence type="ECO:0000256" key="2">
    <source>
        <dbReference type="ARBA" id="ARBA00023239"/>
    </source>
</evidence>
<sequence length="232" mass="25303">MPRNMAPANISSVQDLVQYNVADAAAVDLNAPPGYIERYIHSEIYRRFPGVKSVIHSHASTVIPYSITGVPLRACLHMTEFLGATTPVYDIAKYYESDSTRDLVIRNGHLGESLAACFGDSLEDTNQSESGVNDLKHSVVLMRGHGYTVASQGIEEYVYKAIYARENAAVQSTSLGLLAAYDSASGGRVPDIVSIHNDELVATGSIARTAWGRVWSLWVREVQAVGLYVHDD</sequence>
<dbReference type="InterPro" id="IPR001303">
    <property type="entry name" value="Aldolase_II/adducin_N"/>
</dbReference>
<dbReference type="AlphaFoldDB" id="A0A072P5V8"/>
<keyword evidence="1" id="KW-0479">Metal-binding</keyword>
<proteinExistence type="predicted"/>
<comment type="caution">
    <text evidence="4">The sequence shown here is derived from an EMBL/GenBank/DDBJ whole genome shotgun (WGS) entry which is preliminary data.</text>
</comment>
<evidence type="ECO:0000313" key="4">
    <source>
        <dbReference type="EMBL" id="KEF55107.1"/>
    </source>
</evidence>
<accession>A0A072P5V8</accession>
<evidence type="ECO:0000259" key="3">
    <source>
        <dbReference type="SMART" id="SM01007"/>
    </source>
</evidence>
<dbReference type="VEuPathDB" id="FungiDB:A1O9_08760"/>
<dbReference type="Proteomes" id="UP000027920">
    <property type="component" value="Unassembled WGS sequence"/>
</dbReference>
<dbReference type="OrthoDB" id="2932980at2759"/>
<dbReference type="GO" id="GO:0016832">
    <property type="term" value="F:aldehyde-lyase activity"/>
    <property type="evidence" value="ECO:0007669"/>
    <property type="project" value="TreeGrafter"/>
</dbReference>
<dbReference type="GO" id="GO:0019323">
    <property type="term" value="P:pentose catabolic process"/>
    <property type="evidence" value="ECO:0007669"/>
    <property type="project" value="TreeGrafter"/>
</dbReference>
<dbReference type="GO" id="GO:0005829">
    <property type="term" value="C:cytosol"/>
    <property type="evidence" value="ECO:0007669"/>
    <property type="project" value="TreeGrafter"/>
</dbReference>
<gene>
    <name evidence="4" type="ORF">A1O9_08760</name>
</gene>
<evidence type="ECO:0000256" key="1">
    <source>
        <dbReference type="ARBA" id="ARBA00022723"/>
    </source>
</evidence>
<dbReference type="SMART" id="SM01007">
    <property type="entry name" value="Aldolase_II"/>
    <property type="match status" value="1"/>
</dbReference>
<keyword evidence="2" id="KW-0456">Lyase</keyword>
<dbReference type="InterPro" id="IPR050197">
    <property type="entry name" value="Aldolase_class_II_sugar_metab"/>
</dbReference>
<organism evidence="4 5">
    <name type="scientific">Exophiala aquamarina CBS 119918</name>
    <dbReference type="NCBI Taxonomy" id="1182545"/>
    <lineage>
        <taxon>Eukaryota</taxon>
        <taxon>Fungi</taxon>
        <taxon>Dikarya</taxon>
        <taxon>Ascomycota</taxon>
        <taxon>Pezizomycotina</taxon>
        <taxon>Eurotiomycetes</taxon>
        <taxon>Chaetothyriomycetidae</taxon>
        <taxon>Chaetothyriales</taxon>
        <taxon>Herpotrichiellaceae</taxon>
        <taxon>Exophiala</taxon>
    </lineage>
</organism>
<keyword evidence="5" id="KW-1185">Reference proteome</keyword>
<dbReference type="Gene3D" id="3.40.225.10">
    <property type="entry name" value="Class II aldolase/adducin N-terminal domain"/>
    <property type="match status" value="1"/>
</dbReference>
<dbReference type="PANTHER" id="PTHR22789">
    <property type="entry name" value="FUCULOSE PHOSPHATE ALDOLASE"/>
    <property type="match status" value="1"/>
</dbReference>
<dbReference type="SUPFAM" id="SSF53639">
    <property type="entry name" value="AraD/HMP-PK domain-like"/>
    <property type="match status" value="1"/>
</dbReference>
<dbReference type="EMBL" id="AMGV01000008">
    <property type="protein sequence ID" value="KEF55107.1"/>
    <property type="molecule type" value="Genomic_DNA"/>
</dbReference>
<dbReference type="HOGENOM" id="CLU_006033_2_2_1"/>
<dbReference type="STRING" id="1182545.A0A072P5V8"/>
<dbReference type="Pfam" id="PF00596">
    <property type="entry name" value="Aldolase_II"/>
    <property type="match status" value="1"/>
</dbReference>
<dbReference type="GeneID" id="25283671"/>
<name>A0A072P5V8_9EURO</name>
<dbReference type="GO" id="GO:0046872">
    <property type="term" value="F:metal ion binding"/>
    <property type="evidence" value="ECO:0007669"/>
    <property type="project" value="UniProtKB-KW"/>
</dbReference>